<dbReference type="AlphaFoldDB" id="A0A645ABV6"/>
<reference evidence="1" key="1">
    <citation type="submission" date="2019-08" db="EMBL/GenBank/DDBJ databases">
        <authorList>
            <person name="Kucharzyk K."/>
            <person name="Murdoch R.W."/>
            <person name="Higgins S."/>
            <person name="Loffler F."/>
        </authorList>
    </citation>
    <scope>NUCLEOTIDE SEQUENCE</scope>
</reference>
<protein>
    <submittedName>
        <fullName evidence="1">Uncharacterized protein</fullName>
    </submittedName>
</protein>
<gene>
    <name evidence="1" type="ORF">SDC9_93882</name>
</gene>
<accession>A0A645ABV6</accession>
<organism evidence="1">
    <name type="scientific">bioreactor metagenome</name>
    <dbReference type="NCBI Taxonomy" id="1076179"/>
    <lineage>
        <taxon>unclassified sequences</taxon>
        <taxon>metagenomes</taxon>
        <taxon>ecological metagenomes</taxon>
    </lineage>
</organism>
<dbReference type="EMBL" id="VSSQ01011571">
    <property type="protein sequence ID" value="MPM47174.1"/>
    <property type="molecule type" value="Genomic_DNA"/>
</dbReference>
<sequence length="71" mass="7932">MRERLADEYFDGVVVDDVAGIVQHAVLAVAGVWVQRHVGEHAQVREFLLQLAHHARNQPVGVQRFFAVGCL</sequence>
<name>A0A645ABV6_9ZZZZ</name>
<evidence type="ECO:0000313" key="1">
    <source>
        <dbReference type="EMBL" id="MPM47174.1"/>
    </source>
</evidence>
<proteinExistence type="predicted"/>
<comment type="caution">
    <text evidence="1">The sequence shown here is derived from an EMBL/GenBank/DDBJ whole genome shotgun (WGS) entry which is preliminary data.</text>
</comment>